<dbReference type="EMBL" id="BGZK01000023">
    <property type="protein sequence ID" value="GBP06830.1"/>
    <property type="molecule type" value="Genomic_DNA"/>
</dbReference>
<protein>
    <submittedName>
        <fullName evidence="1">Uncharacterized protein</fullName>
    </submittedName>
</protein>
<evidence type="ECO:0000313" key="2">
    <source>
        <dbReference type="Proteomes" id="UP000299102"/>
    </source>
</evidence>
<dbReference type="Proteomes" id="UP000299102">
    <property type="component" value="Unassembled WGS sequence"/>
</dbReference>
<comment type="caution">
    <text evidence="1">The sequence shown here is derived from an EMBL/GenBank/DDBJ whole genome shotgun (WGS) entry which is preliminary data.</text>
</comment>
<sequence length="159" mass="18111">MPLSALNEFLDPHPDVTYLNDRESVRSYIDRARLEQEGADGAFGPDDVTARRRRVHAPNRPPTVFDIDVKMFVCWNKPPYVDKDKSLSFFIFEITVTTCRDNDSPGAARDPLRPGAVTQLRALLIDLSFKTREGAQPNVTLVLLFFRFVYASKTKTFKT</sequence>
<organism evidence="1 2">
    <name type="scientific">Eumeta variegata</name>
    <name type="common">Bagworm moth</name>
    <name type="synonym">Eumeta japonica</name>
    <dbReference type="NCBI Taxonomy" id="151549"/>
    <lineage>
        <taxon>Eukaryota</taxon>
        <taxon>Metazoa</taxon>
        <taxon>Ecdysozoa</taxon>
        <taxon>Arthropoda</taxon>
        <taxon>Hexapoda</taxon>
        <taxon>Insecta</taxon>
        <taxon>Pterygota</taxon>
        <taxon>Neoptera</taxon>
        <taxon>Endopterygota</taxon>
        <taxon>Lepidoptera</taxon>
        <taxon>Glossata</taxon>
        <taxon>Ditrysia</taxon>
        <taxon>Tineoidea</taxon>
        <taxon>Psychidae</taxon>
        <taxon>Oiketicinae</taxon>
        <taxon>Eumeta</taxon>
    </lineage>
</organism>
<keyword evidence="2" id="KW-1185">Reference proteome</keyword>
<name>A0A4C1SZX9_EUMVA</name>
<gene>
    <name evidence="1" type="ORF">EVAR_92743_1</name>
</gene>
<proteinExistence type="predicted"/>
<reference evidence="1 2" key="1">
    <citation type="journal article" date="2019" name="Commun. Biol.">
        <title>The bagworm genome reveals a unique fibroin gene that provides high tensile strength.</title>
        <authorList>
            <person name="Kono N."/>
            <person name="Nakamura H."/>
            <person name="Ohtoshi R."/>
            <person name="Tomita M."/>
            <person name="Numata K."/>
            <person name="Arakawa K."/>
        </authorList>
    </citation>
    <scope>NUCLEOTIDE SEQUENCE [LARGE SCALE GENOMIC DNA]</scope>
</reference>
<accession>A0A4C1SZX9</accession>
<evidence type="ECO:0000313" key="1">
    <source>
        <dbReference type="EMBL" id="GBP06830.1"/>
    </source>
</evidence>
<dbReference type="AlphaFoldDB" id="A0A4C1SZX9"/>